<feature type="transmembrane region" description="Helical" evidence="1">
    <location>
        <begin position="29"/>
        <end position="46"/>
    </location>
</feature>
<accession>A0ABN0VVI2</accession>
<dbReference type="Proteomes" id="UP001500782">
    <property type="component" value="Unassembled WGS sequence"/>
</dbReference>
<keyword evidence="3" id="KW-1185">Reference proteome</keyword>
<protein>
    <submittedName>
        <fullName evidence="2">Uncharacterized protein</fullName>
    </submittedName>
</protein>
<comment type="caution">
    <text evidence="2">The sequence shown here is derived from an EMBL/GenBank/DDBJ whole genome shotgun (WGS) entry which is preliminary data.</text>
</comment>
<keyword evidence="1" id="KW-1133">Transmembrane helix</keyword>
<proteinExistence type="predicted"/>
<evidence type="ECO:0000313" key="2">
    <source>
        <dbReference type="EMBL" id="GAA0318330.1"/>
    </source>
</evidence>
<sequence length="47" mass="5375">MVTNETKLRNEAYEKLFGKPKETAEPGDWVANYSMVLLAILICLLFN</sequence>
<reference evidence="2 3" key="1">
    <citation type="journal article" date="2019" name="Int. J. Syst. Evol. Microbiol.">
        <title>The Global Catalogue of Microorganisms (GCM) 10K type strain sequencing project: providing services to taxonomists for standard genome sequencing and annotation.</title>
        <authorList>
            <consortium name="The Broad Institute Genomics Platform"/>
            <consortium name="The Broad Institute Genome Sequencing Center for Infectious Disease"/>
            <person name="Wu L."/>
            <person name="Ma J."/>
        </authorList>
    </citation>
    <scope>NUCLEOTIDE SEQUENCE [LARGE SCALE GENOMIC DNA]</scope>
    <source>
        <strain evidence="2 3">JCM 9731</strain>
    </source>
</reference>
<gene>
    <name evidence="2" type="ORF">GCM10008967_06110</name>
</gene>
<organism evidence="2 3">
    <name type="scientific">Bacillus carboniphilus</name>
    <dbReference type="NCBI Taxonomy" id="86663"/>
    <lineage>
        <taxon>Bacteria</taxon>
        <taxon>Bacillati</taxon>
        <taxon>Bacillota</taxon>
        <taxon>Bacilli</taxon>
        <taxon>Bacillales</taxon>
        <taxon>Bacillaceae</taxon>
        <taxon>Bacillus</taxon>
    </lineage>
</organism>
<dbReference type="EMBL" id="BAAADJ010000005">
    <property type="protein sequence ID" value="GAA0318330.1"/>
    <property type="molecule type" value="Genomic_DNA"/>
</dbReference>
<evidence type="ECO:0000256" key="1">
    <source>
        <dbReference type="SAM" id="Phobius"/>
    </source>
</evidence>
<keyword evidence="1" id="KW-0472">Membrane</keyword>
<dbReference type="RefSeq" id="WP_343796259.1">
    <property type="nucleotide sequence ID" value="NZ_BAAADJ010000005.1"/>
</dbReference>
<evidence type="ECO:0000313" key="3">
    <source>
        <dbReference type="Proteomes" id="UP001500782"/>
    </source>
</evidence>
<keyword evidence="1" id="KW-0812">Transmembrane</keyword>
<name>A0ABN0VVI2_9BACI</name>